<proteinExistence type="predicted"/>
<dbReference type="PANTHER" id="PTHR39201:SF1">
    <property type="entry name" value="FLAVODOXIN-LIKE DOMAIN-CONTAINING PROTEIN"/>
    <property type="match status" value="1"/>
</dbReference>
<accession>A0A562JBK7</accession>
<dbReference type="InterPro" id="IPR029039">
    <property type="entry name" value="Flavoprotein-like_sf"/>
</dbReference>
<dbReference type="Proteomes" id="UP000315343">
    <property type="component" value="Unassembled WGS sequence"/>
</dbReference>
<dbReference type="InterPro" id="IPR001226">
    <property type="entry name" value="Flavodoxin_CS"/>
</dbReference>
<dbReference type="OrthoDB" id="2049760at2"/>
<dbReference type="PANTHER" id="PTHR39201">
    <property type="entry name" value="EXPORTED PROTEIN-RELATED"/>
    <property type="match status" value="1"/>
</dbReference>
<dbReference type="PROSITE" id="PS00201">
    <property type="entry name" value="FLAVODOXIN"/>
    <property type="match status" value="1"/>
</dbReference>
<evidence type="ECO:0000313" key="3">
    <source>
        <dbReference type="Proteomes" id="UP000315343"/>
    </source>
</evidence>
<dbReference type="GO" id="GO:0016651">
    <property type="term" value="F:oxidoreductase activity, acting on NAD(P)H"/>
    <property type="evidence" value="ECO:0007669"/>
    <property type="project" value="UniProtKB-ARBA"/>
</dbReference>
<dbReference type="Gene3D" id="3.40.50.360">
    <property type="match status" value="1"/>
</dbReference>
<dbReference type="GO" id="GO:0009055">
    <property type="term" value="F:electron transfer activity"/>
    <property type="evidence" value="ECO:0007669"/>
    <property type="project" value="InterPro"/>
</dbReference>
<sequence>MKNLVVYYTLSGNTEAVAKEISNLTGGELKKIEMVKEPEAAGFAWAAFSSIIGLKGKIKSTDLNDDGYDNIFIGGQVWAGHSSTPLNSIIHSMNFKNKNVYIFLTLADEKEPTAVIKSMTERIERKGGNIADVFYVQSKMKEVLKQEELIRPLQEWLSKNNVLQVG</sequence>
<keyword evidence="3" id="KW-1185">Reference proteome</keyword>
<dbReference type="EMBL" id="VLKH01000004">
    <property type="protein sequence ID" value="TWH80636.1"/>
    <property type="molecule type" value="Genomic_DNA"/>
</dbReference>
<evidence type="ECO:0000259" key="1">
    <source>
        <dbReference type="Pfam" id="PF12682"/>
    </source>
</evidence>
<organism evidence="2 3">
    <name type="scientific">Sedimentibacter saalensis</name>
    <dbReference type="NCBI Taxonomy" id="130788"/>
    <lineage>
        <taxon>Bacteria</taxon>
        <taxon>Bacillati</taxon>
        <taxon>Bacillota</taxon>
        <taxon>Tissierellia</taxon>
        <taxon>Sedimentibacter</taxon>
    </lineage>
</organism>
<dbReference type="Pfam" id="PF12682">
    <property type="entry name" value="Flavodoxin_4"/>
    <property type="match status" value="1"/>
</dbReference>
<name>A0A562JBK7_9FIRM</name>
<comment type="caution">
    <text evidence="2">The sequence shown here is derived from an EMBL/GenBank/DDBJ whole genome shotgun (WGS) entry which is preliminary data.</text>
</comment>
<feature type="domain" description="Flavodoxin-like" evidence="1">
    <location>
        <begin position="2"/>
        <end position="107"/>
    </location>
</feature>
<dbReference type="InterPro" id="IPR008254">
    <property type="entry name" value="Flavodoxin/NO_synth"/>
</dbReference>
<dbReference type="GO" id="GO:0010181">
    <property type="term" value="F:FMN binding"/>
    <property type="evidence" value="ECO:0007669"/>
    <property type="project" value="InterPro"/>
</dbReference>
<gene>
    <name evidence="2" type="ORF">LY60_01898</name>
</gene>
<evidence type="ECO:0000313" key="2">
    <source>
        <dbReference type="EMBL" id="TWH80636.1"/>
    </source>
</evidence>
<dbReference type="SUPFAM" id="SSF52218">
    <property type="entry name" value="Flavoproteins"/>
    <property type="match status" value="1"/>
</dbReference>
<dbReference type="AlphaFoldDB" id="A0A562JBK7"/>
<reference evidence="2 3" key="1">
    <citation type="submission" date="2019-07" db="EMBL/GenBank/DDBJ databases">
        <title>Genomic Encyclopedia of Type Strains, Phase I: the one thousand microbial genomes (KMG-I) project.</title>
        <authorList>
            <person name="Kyrpides N."/>
        </authorList>
    </citation>
    <scope>NUCLEOTIDE SEQUENCE [LARGE SCALE GENOMIC DNA]</scope>
    <source>
        <strain evidence="2 3">DSM 13558</strain>
    </source>
</reference>
<protein>
    <submittedName>
        <fullName evidence="2">Flavodoxin</fullName>
    </submittedName>
</protein>
<dbReference type="RefSeq" id="WP_145082645.1">
    <property type="nucleotide sequence ID" value="NZ_VLKH01000004.1"/>
</dbReference>